<dbReference type="EMBL" id="BAAAQD010000010">
    <property type="protein sequence ID" value="GAA1527851.1"/>
    <property type="molecule type" value="Genomic_DNA"/>
</dbReference>
<name>A0ABP4LMW9_9ACTN</name>
<proteinExistence type="predicted"/>
<evidence type="ECO:0000313" key="3">
    <source>
        <dbReference type="Proteomes" id="UP001501470"/>
    </source>
</evidence>
<reference evidence="3" key="1">
    <citation type="journal article" date="2019" name="Int. J. Syst. Evol. Microbiol.">
        <title>The Global Catalogue of Microorganisms (GCM) 10K type strain sequencing project: providing services to taxonomists for standard genome sequencing and annotation.</title>
        <authorList>
            <consortium name="The Broad Institute Genomics Platform"/>
            <consortium name="The Broad Institute Genome Sequencing Center for Infectious Disease"/>
            <person name="Wu L."/>
            <person name="Ma J."/>
        </authorList>
    </citation>
    <scope>NUCLEOTIDE SEQUENCE [LARGE SCALE GENOMIC DNA]</scope>
    <source>
        <strain evidence="3">JCM 15933</strain>
    </source>
</reference>
<accession>A0ABP4LMW9</accession>
<comment type="caution">
    <text evidence="2">The sequence shown here is derived from an EMBL/GenBank/DDBJ whole genome shotgun (WGS) entry which is preliminary data.</text>
</comment>
<organism evidence="2 3">
    <name type="scientific">Dactylosporangium maewongense</name>
    <dbReference type="NCBI Taxonomy" id="634393"/>
    <lineage>
        <taxon>Bacteria</taxon>
        <taxon>Bacillati</taxon>
        <taxon>Actinomycetota</taxon>
        <taxon>Actinomycetes</taxon>
        <taxon>Micromonosporales</taxon>
        <taxon>Micromonosporaceae</taxon>
        <taxon>Dactylosporangium</taxon>
    </lineage>
</organism>
<sequence length="165" mass="18298">MRWLRWWGDDDEAPPPAAAPTADSSGDPVGDTTQILKRITDAEHFVNQQAARLPAAAVVRSRWLTDTLREILDTSATRPLDIHAVLLVRNTVEDFLPTTLRSYLTLEASMRDRPAPVPELLAQLDLLQEATSNILVAVRAQDRDALTTQGNFLRTKFSGSDLDLP</sequence>
<protein>
    <submittedName>
        <fullName evidence="2">Uncharacterized protein</fullName>
    </submittedName>
</protein>
<dbReference type="Proteomes" id="UP001501470">
    <property type="component" value="Unassembled WGS sequence"/>
</dbReference>
<gene>
    <name evidence="2" type="ORF">GCM10009827_051210</name>
</gene>
<evidence type="ECO:0000256" key="1">
    <source>
        <dbReference type="SAM" id="MobiDB-lite"/>
    </source>
</evidence>
<evidence type="ECO:0000313" key="2">
    <source>
        <dbReference type="EMBL" id="GAA1527851.1"/>
    </source>
</evidence>
<feature type="region of interest" description="Disordered" evidence="1">
    <location>
        <begin position="1"/>
        <end position="31"/>
    </location>
</feature>
<dbReference type="RefSeq" id="WP_344504622.1">
    <property type="nucleotide sequence ID" value="NZ_BAAAQD010000010.1"/>
</dbReference>
<feature type="compositionally biased region" description="Low complexity" evidence="1">
    <location>
        <begin position="19"/>
        <end position="28"/>
    </location>
</feature>
<keyword evidence="3" id="KW-1185">Reference proteome</keyword>